<evidence type="ECO:0000256" key="1">
    <source>
        <dbReference type="SAM" id="SignalP"/>
    </source>
</evidence>
<reference evidence="4 5" key="1">
    <citation type="submission" date="2024-09" db="EMBL/GenBank/DDBJ databases">
        <authorList>
            <person name="D'Angelo T."/>
        </authorList>
    </citation>
    <scope>NUCLEOTIDE SEQUENCE [LARGE SCALE GENOMIC DNA]</scope>
    <source>
        <strain evidence="4">SAG AM-320-E07</strain>
    </source>
</reference>
<evidence type="ECO:0000313" key="5">
    <source>
        <dbReference type="Proteomes" id="UP001593833"/>
    </source>
</evidence>
<keyword evidence="1" id="KW-0732">Signal</keyword>
<dbReference type="Pfam" id="PF13229">
    <property type="entry name" value="Beta_helix"/>
    <property type="match status" value="1"/>
</dbReference>
<evidence type="ECO:0000313" key="4">
    <source>
        <dbReference type="EMBL" id="MFC1573369.1"/>
    </source>
</evidence>
<gene>
    <name evidence="4" type="ORF">ACFL6M_07205</name>
</gene>
<feature type="domain" description="FlgD/Vpr Ig-like" evidence="3">
    <location>
        <begin position="384"/>
        <end position="432"/>
    </location>
</feature>
<organism evidence="4 5">
    <name type="scientific">Eiseniibacteriota bacterium</name>
    <dbReference type="NCBI Taxonomy" id="2212470"/>
    <lineage>
        <taxon>Bacteria</taxon>
        <taxon>Candidatus Eiseniibacteriota</taxon>
    </lineage>
</organism>
<dbReference type="Gene3D" id="2.60.40.4070">
    <property type="match status" value="1"/>
</dbReference>
<protein>
    <submittedName>
        <fullName evidence="4">FlgD immunoglobulin-like domain containing protein</fullName>
    </submittedName>
</protein>
<name>A0ABV6YMF8_UNCEI</name>
<dbReference type="InterPro" id="IPR025965">
    <property type="entry name" value="FlgD/Vpr_Ig-like"/>
</dbReference>
<dbReference type="Pfam" id="PF13860">
    <property type="entry name" value="FlgD_ig"/>
    <property type="match status" value="1"/>
</dbReference>
<dbReference type="SUPFAM" id="SSF51126">
    <property type="entry name" value="Pectin lyase-like"/>
    <property type="match status" value="1"/>
</dbReference>
<keyword evidence="5" id="KW-1185">Reference proteome</keyword>
<evidence type="ECO:0000259" key="2">
    <source>
        <dbReference type="Pfam" id="PF13229"/>
    </source>
</evidence>
<proteinExistence type="predicted"/>
<sequence>MRCTALLILLASIVAGPVGGTTYTLMPDGTGDFPTIQTALDAVLDGDIIELTDGTYSGAGNRDVEFLGKAVTVRSQTGDPEACIIDCGGTASEFHRGFIFSSGESSATILDGVTVTNGFSDLGGGLYCVLWSSPTISNCRIIANTISESGIGGGGIACIHGSSPLLIQCIIADNAAPTGVGGGVLDSYGTPTFAECTFSGNWSDEAGGGIFCSGSVGYLENCTLAGNAAQAGGGLYCEAQAVIELTNTIVAFGNEGEAAACDSLSTIVLSCSDLYGNIGGDWVGCVEDQLGLAGNISEDPLFCGLESGDFHLQDDSPCGPFSPPNPECDLIGAWPVGCETGTGVTPGMHTSVLDWQLGLSPNPCTGLTHITCSVPSPLVGATPNLGIYDAAGRLMRTFSLDTQVVGTVSLRWDGTDETGAAVPSGRYYCRLRGINDSPGIALILVR</sequence>
<dbReference type="Gene3D" id="2.160.20.10">
    <property type="entry name" value="Single-stranded right-handed beta-helix, Pectin lyase-like"/>
    <property type="match status" value="1"/>
</dbReference>
<dbReference type="InterPro" id="IPR012334">
    <property type="entry name" value="Pectin_lyas_fold"/>
</dbReference>
<comment type="caution">
    <text evidence="4">The sequence shown here is derived from an EMBL/GenBank/DDBJ whole genome shotgun (WGS) entry which is preliminary data.</text>
</comment>
<feature type="chain" id="PRO_5047341696" evidence="1">
    <location>
        <begin position="21"/>
        <end position="446"/>
    </location>
</feature>
<dbReference type="EMBL" id="JBHPKH010000138">
    <property type="protein sequence ID" value="MFC1573369.1"/>
    <property type="molecule type" value="Genomic_DNA"/>
</dbReference>
<feature type="signal peptide" evidence="1">
    <location>
        <begin position="1"/>
        <end position="20"/>
    </location>
</feature>
<accession>A0ABV6YMF8</accession>
<evidence type="ECO:0000259" key="3">
    <source>
        <dbReference type="Pfam" id="PF13860"/>
    </source>
</evidence>
<dbReference type="InterPro" id="IPR039448">
    <property type="entry name" value="Beta_helix"/>
</dbReference>
<dbReference type="InterPro" id="IPR011050">
    <property type="entry name" value="Pectin_lyase_fold/virulence"/>
</dbReference>
<feature type="domain" description="Right handed beta helix" evidence="2">
    <location>
        <begin position="108"/>
        <end position="247"/>
    </location>
</feature>
<dbReference type="Proteomes" id="UP001593833">
    <property type="component" value="Unassembled WGS sequence"/>
</dbReference>